<dbReference type="RefSeq" id="WP_195170252.1">
    <property type="nucleotide sequence ID" value="NZ_CP062983.1"/>
</dbReference>
<dbReference type="Proteomes" id="UP000594468">
    <property type="component" value="Chromosome"/>
</dbReference>
<dbReference type="InterPro" id="IPR042226">
    <property type="entry name" value="eFR1_2_sf"/>
</dbReference>
<dbReference type="InterPro" id="IPR029064">
    <property type="entry name" value="Ribosomal_eL30-like_sf"/>
</dbReference>
<dbReference type="Gene3D" id="3.30.1330.30">
    <property type="match status" value="1"/>
</dbReference>
<organism evidence="1 2">
    <name type="scientific">Phototrophicus methaneseepsis</name>
    <dbReference type="NCBI Taxonomy" id="2710758"/>
    <lineage>
        <taxon>Bacteria</taxon>
        <taxon>Bacillati</taxon>
        <taxon>Chloroflexota</taxon>
        <taxon>Candidatus Thermofontia</taxon>
        <taxon>Phototrophicales</taxon>
        <taxon>Phototrophicaceae</taxon>
        <taxon>Phototrophicus</taxon>
    </lineage>
</organism>
<proteinExistence type="predicted"/>
<dbReference type="Pfam" id="PF18854">
    <property type="entry name" value="baeRF_family10"/>
    <property type="match status" value="1"/>
</dbReference>
<keyword evidence="2" id="KW-1185">Reference proteome</keyword>
<sequence>MLNKDDIRQMQQTMTGDVLSVYLHVDSGYRENQATTPAWRIHLKNALRDIEQNLTEEQESHYRAVHDQLEQFLGGYEPSSKSLVLFITPEQVVSYELPVELENTAQYGDPLLVPLLWAVDEFERYLVVLVDKEKARFLDAYLGRASTSDEMQIDLNWDWRERPQMPPTVATSGSGDAVALRQGNNREQFEDMIAEHTERFHADVAERVGTLAEQTGASRIILGGDERSAHAVQEEMHETVQSKVINVLSIPLRTPDHEISEQIRQAAIEHERGYEYDLVQDVIGLAKADGRAALGLHDIRQALKMQQVELLVLPWPADEEESFSQVTLDALSMGADVELVHGAAASTLKQEANAAARLYYTMEASS</sequence>
<evidence type="ECO:0000313" key="1">
    <source>
        <dbReference type="EMBL" id="QPC82183.1"/>
    </source>
</evidence>
<dbReference type="Gene3D" id="3.30.420.60">
    <property type="entry name" value="eRF1 domain 2"/>
    <property type="match status" value="1"/>
</dbReference>
<dbReference type="AlphaFoldDB" id="A0A7S8IEU5"/>
<protein>
    <submittedName>
        <fullName evidence="1">Uncharacterized protein</fullName>
    </submittedName>
</protein>
<evidence type="ECO:0000313" key="2">
    <source>
        <dbReference type="Proteomes" id="UP000594468"/>
    </source>
</evidence>
<dbReference type="EMBL" id="CP062983">
    <property type="protein sequence ID" value="QPC82183.1"/>
    <property type="molecule type" value="Genomic_DNA"/>
</dbReference>
<reference evidence="1 2" key="1">
    <citation type="submission" date="2020-02" db="EMBL/GenBank/DDBJ databases">
        <authorList>
            <person name="Zheng R.K."/>
            <person name="Sun C.M."/>
        </authorList>
    </citation>
    <scope>NUCLEOTIDE SEQUENCE [LARGE SCALE GENOMIC DNA]</scope>
    <source>
        <strain evidence="2">rifampicinis</strain>
    </source>
</reference>
<dbReference type="KEGG" id="pmet:G4Y79_21245"/>
<accession>A0A7S8IEU5</accession>
<dbReference type="InterPro" id="IPR041202">
    <property type="entry name" value="BaeRF_family10"/>
</dbReference>
<gene>
    <name evidence="1" type="ORF">G4Y79_21245</name>
</gene>
<name>A0A7S8IEU5_9CHLR</name>